<evidence type="ECO:0000313" key="6">
    <source>
        <dbReference type="Proteomes" id="UP000065797"/>
    </source>
</evidence>
<keyword evidence="2 4" id="KW-0808">Transferase</keyword>
<dbReference type="PANTHER" id="PTHR21599:SF0">
    <property type="entry name" value="GLYCERATE KINASE"/>
    <property type="match status" value="1"/>
</dbReference>
<dbReference type="PIRSF" id="PIRSF006078">
    <property type="entry name" value="GlxK"/>
    <property type="match status" value="1"/>
</dbReference>
<protein>
    <submittedName>
        <fullName evidence="5">Glycerate kinase</fullName>
    </submittedName>
</protein>
<evidence type="ECO:0000313" key="5">
    <source>
        <dbReference type="EMBL" id="KWU62451.1"/>
    </source>
</evidence>
<proteinExistence type="inferred from homology"/>
<evidence type="ECO:0000256" key="2">
    <source>
        <dbReference type="ARBA" id="ARBA00022679"/>
    </source>
</evidence>
<evidence type="ECO:0000256" key="3">
    <source>
        <dbReference type="ARBA" id="ARBA00022777"/>
    </source>
</evidence>
<dbReference type="Pfam" id="PF02595">
    <property type="entry name" value="Gly_kinase"/>
    <property type="match status" value="1"/>
</dbReference>
<gene>
    <name evidence="5" type="ORF">AWW70_13565</name>
</gene>
<comment type="caution">
    <text evidence="5">The sequence shown here is derived from an EMBL/GenBank/DDBJ whole genome shotgun (WGS) entry which is preliminary data.</text>
</comment>
<dbReference type="GO" id="GO:0031388">
    <property type="term" value="P:organic acid phosphorylation"/>
    <property type="evidence" value="ECO:0007669"/>
    <property type="project" value="UniProtKB-UniRule"/>
</dbReference>
<dbReference type="EMBL" id="LRPH01000049">
    <property type="protein sequence ID" value="KWU62451.1"/>
    <property type="molecule type" value="Genomic_DNA"/>
</dbReference>
<evidence type="ECO:0000256" key="1">
    <source>
        <dbReference type="ARBA" id="ARBA00006284"/>
    </source>
</evidence>
<dbReference type="RefSeq" id="WP_060750280.1">
    <property type="nucleotide sequence ID" value="NZ_LRPH01000049.1"/>
</dbReference>
<dbReference type="InterPro" id="IPR018193">
    <property type="entry name" value="Glyc_kinase_flavodox-like_fold"/>
</dbReference>
<dbReference type="SUPFAM" id="SSF110738">
    <property type="entry name" value="Glycerate kinase I"/>
    <property type="match status" value="1"/>
</dbReference>
<dbReference type="Proteomes" id="UP000065797">
    <property type="component" value="Unassembled WGS sequence"/>
</dbReference>
<evidence type="ECO:0000256" key="4">
    <source>
        <dbReference type="PIRNR" id="PIRNR006078"/>
    </source>
</evidence>
<dbReference type="InterPro" id="IPR036129">
    <property type="entry name" value="Glycerate_kinase_sf"/>
</dbReference>
<organism evidence="5 6">
    <name type="scientific">Bacillus mycoides</name>
    <dbReference type="NCBI Taxonomy" id="1405"/>
    <lineage>
        <taxon>Bacteria</taxon>
        <taxon>Bacillati</taxon>
        <taxon>Bacillota</taxon>
        <taxon>Bacilli</taxon>
        <taxon>Bacillales</taxon>
        <taxon>Bacillaceae</taxon>
        <taxon>Bacillus</taxon>
        <taxon>Bacillus cereus group</taxon>
    </lineage>
</organism>
<dbReference type="InterPro" id="IPR018197">
    <property type="entry name" value="Glycerate_kinase_RE-like"/>
</dbReference>
<comment type="similarity">
    <text evidence="1 4">Belongs to the glycerate kinase type-1 family.</text>
</comment>
<dbReference type="NCBIfam" id="TIGR00045">
    <property type="entry name" value="glycerate kinase"/>
    <property type="match status" value="1"/>
</dbReference>
<dbReference type="GO" id="GO:0008887">
    <property type="term" value="F:glycerate kinase activity"/>
    <property type="evidence" value="ECO:0007669"/>
    <property type="project" value="UniProtKB-UniRule"/>
</dbReference>
<dbReference type="PANTHER" id="PTHR21599">
    <property type="entry name" value="GLYCERATE KINASE"/>
    <property type="match status" value="1"/>
</dbReference>
<dbReference type="InterPro" id="IPR004381">
    <property type="entry name" value="Glycerate_kinase"/>
</dbReference>
<reference evidence="5 6" key="1">
    <citation type="submission" date="2016-01" db="EMBL/GenBank/DDBJ databases">
        <authorList>
            <person name="McClelland M."/>
            <person name="Jain A."/>
            <person name="Saraogi P."/>
            <person name="Mendelson R."/>
            <person name="Westerman R."/>
            <person name="SanMiguel P."/>
            <person name="Csonka L."/>
        </authorList>
    </citation>
    <scope>NUCLEOTIDE SEQUENCE [LARGE SCALE GENOMIC DNA]</scope>
    <source>
        <strain evidence="5 6">PE8-15</strain>
    </source>
</reference>
<keyword evidence="3 4" id="KW-0418">Kinase</keyword>
<accession>A0A109G920</accession>
<dbReference type="AlphaFoldDB" id="A0A109G920"/>
<name>A0A109G920_BACMY</name>
<dbReference type="Gene3D" id="3.40.50.10350">
    <property type="entry name" value="Glycerate kinase, domain 1"/>
    <property type="match status" value="1"/>
</dbReference>
<dbReference type="Gene3D" id="3.90.1510.10">
    <property type="entry name" value="Glycerate kinase, domain 2"/>
    <property type="match status" value="1"/>
</dbReference>
<sequence length="394" mass="42237">MRILVVPSGFKESLGAKEAADVMKEGILKIMPLAKVETLPMVDGGEGFTDAIINITGGKMYKVHVTGPVGEEIQSYFGIFETKNAERTAVIEMAAAGGLRLVPRDLRDPRKTTTHGVGQLIDLALNKGVQRILIGCGDSGTCDGGAGMAQALGVKFLNDEGNEVKIQGGSSLLQVSKIDTSQVDPRLKHVQIDVACNWFNQLCGEHGVARVFGPQKGASAEQVVELENALERYASIIKRDIGIEVHYTPGSGASGGLGAGLQALIGAKLYPRYDIIMKYIDLNKQLLECDLVYTAEGSIDFQTPRGKIPAEVAKYAKKYGLPVIALVGTVGKGASINYDYGIDAYTSILPMPSSLENAFSNAEKWLRDCTESTMRTVLVGYQIASRLNKSGYVS</sequence>